<sequence length="91" mass="10093">MVLAAGVWLTIKAYRAQPSGELRLVQRGGQWEGSWLQSTGEAGVVLGVSCDYLGPWLVGLRIGSQRLWVWPDSSATANQRALRRCFHRPGR</sequence>
<accession>A0A857GQS8</accession>
<organism evidence="1 2">
    <name type="scientific">Vreelandella aquamarina</name>
    <dbReference type="NCBI Taxonomy" id="77097"/>
    <lineage>
        <taxon>Bacteria</taxon>
        <taxon>Pseudomonadati</taxon>
        <taxon>Pseudomonadota</taxon>
        <taxon>Gammaproteobacteria</taxon>
        <taxon>Oceanospirillales</taxon>
        <taxon>Halomonadaceae</taxon>
        <taxon>Vreelandella</taxon>
    </lineage>
</organism>
<evidence type="ECO:0000313" key="1">
    <source>
        <dbReference type="EMBL" id="QHD51525.1"/>
    </source>
</evidence>
<gene>
    <name evidence="1" type="ORF">CTT34_06520</name>
</gene>
<dbReference type="Proteomes" id="UP000463949">
    <property type="component" value="Chromosome"/>
</dbReference>
<dbReference type="KEGG" id="hmd:CTT34_06520"/>
<proteinExistence type="predicted"/>
<protein>
    <submittedName>
        <fullName evidence="1">Uncharacterized protein</fullName>
    </submittedName>
</protein>
<name>A0A857GQS8_9GAMM</name>
<reference evidence="1 2" key="1">
    <citation type="submission" date="2017-10" db="EMBL/GenBank/DDBJ databases">
        <title>Coral associated bacteria.</title>
        <authorList>
            <person name="Wang X."/>
        </authorList>
    </citation>
    <scope>NUCLEOTIDE SEQUENCE [LARGE SCALE GENOMIC DNA]</scope>
    <source>
        <strain evidence="1 2">SCSIO 43005</strain>
    </source>
</reference>
<dbReference type="OrthoDB" id="6183803at2"/>
<dbReference type="EMBL" id="CP024621">
    <property type="protein sequence ID" value="QHD51525.1"/>
    <property type="molecule type" value="Genomic_DNA"/>
</dbReference>
<dbReference type="AlphaFoldDB" id="A0A857GQS8"/>
<evidence type="ECO:0000313" key="2">
    <source>
        <dbReference type="Proteomes" id="UP000463949"/>
    </source>
</evidence>